<keyword evidence="4" id="KW-1185">Reference proteome</keyword>
<accession>A0ABP8YSY7</accession>
<dbReference type="Proteomes" id="UP001500121">
    <property type="component" value="Unassembled WGS sequence"/>
</dbReference>
<feature type="compositionally biased region" description="Low complexity" evidence="1">
    <location>
        <begin position="60"/>
        <end position="88"/>
    </location>
</feature>
<organism evidence="3 4">
    <name type="scientific">Amnibacterium soli</name>
    <dbReference type="NCBI Taxonomy" id="1282736"/>
    <lineage>
        <taxon>Bacteria</taxon>
        <taxon>Bacillati</taxon>
        <taxon>Actinomycetota</taxon>
        <taxon>Actinomycetes</taxon>
        <taxon>Micrococcales</taxon>
        <taxon>Microbacteriaceae</taxon>
        <taxon>Amnibacterium</taxon>
    </lineage>
</organism>
<feature type="region of interest" description="Disordered" evidence="1">
    <location>
        <begin position="41"/>
        <end position="108"/>
    </location>
</feature>
<gene>
    <name evidence="3" type="ORF">GCM10025783_05390</name>
</gene>
<evidence type="ECO:0000313" key="3">
    <source>
        <dbReference type="EMBL" id="GAA4737827.1"/>
    </source>
</evidence>
<comment type="caution">
    <text evidence="3">The sequence shown here is derived from an EMBL/GenBank/DDBJ whole genome shotgun (WGS) entry which is preliminary data.</text>
</comment>
<evidence type="ECO:0000313" key="4">
    <source>
        <dbReference type="Proteomes" id="UP001500121"/>
    </source>
</evidence>
<feature type="chain" id="PRO_5045747496" description="3,4-dioxygenase subunit beta" evidence="2">
    <location>
        <begin position="42"/>
        <end position="291"/>
    </location>
</feature>
<reference evidence="4" key="1">
    <citation type="journal article" date="2019" name="Int. J. Syst. Evol. Microbiol.">
        <title>The Global Catalogue of Microorganisms (GCM) 10K type strain sequencing project: providing services to taxonomists for standard genome sequencing and annotation.</title>
        <authorList>
            <consortium name="The Broad Institute Genomics Platform"/>
            <consortium name="The Broad Institute Genome Sequencing Center for Infectious Disease"/>
            <person name="Wu L."/>
            <person name="Ma J."/>
        </authorList>
    </citation>
    <scope>NUCLEOTIDE SEQUENCE [LARGE SCALE GENOMIC DNA]</scope>
    <source>
        <strain evidence="4">JCM 19015</strain>
    </source>
</reference>
<feature type="signal peptide" evidence="2">
    <location>
        <begin position="1"/>
        <end position="41"/>
    </location>
</feature>
<dbReference type="EMBL" id="BAABLP010000001">
    <property type="protein sequence ID" value="GAA4737827.1"/>
    <property type="molecule type" value="Genomic_DNA"/>
</dbReference>
<evidence type="ECO:0000256" key="2">
    <source>
        <dbReference type="SAM" id="SignalP"/>
    </source>
</evidence>
<dbReference type="RefSeq" id="WP_345479392.1">
    <property type="nucleotide sequence ID" value="NZ_BAABLP010000001.1"/>
</dbReference>
<keyword evidence="2" id="KW-0732">Signal</keyword>
<proteinExistence type="predicted"/>
<sequence>MHTSSTRIPGRSRLGGPARRIAGVAAVAAAAALLTGCTAPAEEPSATVAVGSPTTAVGRSATPEPTVTASATPVASATATAAPSPASSQQGSGKGCSPNGVRIPAGADTATIRDVDETDSDAVEFYSETPAFEFGVHTKSGATIVLPDDLAGPAMHNGWMTRFAVNVLAVTDDGRTATLHAFVDCRFVQPKGVDGRPYSFALRGFGTKGTGVGCSSYVDGTLGLVGLDAVRLADGRYRIDTTPVNVSADGRTATNGTTRRGTTTYAADSEQVQEANGSSCRDVPIVHTSGR</sequence>
<name>A0ABP8YSY7_9MICO</name>
<evidence type="ECO:0000256" key="1">
    <source>
        <dbReference type="SAM" id="MobiDB-lite"/>
    </source>
</evidence>
<evidence type="ECO:0008006" key="5">
    <source>
        <dbReference type="Google" id="ProtNLM"/>
    </source>
</evidence>
<protein>
    <recommendedName>
        <fullName evidence="5">3,4-dioxygenase subunit beta</fullName>
    </recommendedName>
</protein>